<evidence type="ECO:0000313" key="5">
    <source>
        <dbReference type="Proteomes" id="UP000480804"/>
    </source>
</evidence>
<dbReference type="AlphaFoldDB" id="A0A8H9HXG0"/>
<evidence type="ECO:0000313" key="4">
    <source>
        <dbReference type="EMBL" id="GGU87558.1"/>
    </source>
</evidence>
<evidence type="ECO:0000313" key="6">
    <source>
        <dbReference type="Proteomes" id="UP000660975"/>
    </source>
</evidence>
<keyword evidence="2" id="KW-0812">Transmembrane</keyword>
<keyword evidence="2" id="KW-1133">Transmembrane helix</keyword>
<organism evidence="4 6">
    <name type="scientific">Streptomyces gougerotii</name>
    <dbReference type="NCBI Taxonomy" id="53448"/>
    <lineage>
        <taxon>Bacteria</taxon>
        <taxon>Bacillati</taxon>
        <taxon>Actinomycetota</taxon>
        <taxon>Actinomycetes</taxon>
        <taxon>Kitasatosporales</taxon>
        <taxon>Streptomycetaceae</taxon>
        <taxon>Streptomyces</taxon>
        <taxon>Streptomyces diastaticus group</taxon>
    </lineage>
</organism>
<proteinExistence type="predicted"/>
<evidence type="ECO:0000313" key="3">
    <source>
        <dbReference type="EMBL" id="GFH77175.1"/>
    </source>
</evidence>
<accession>A0A8H9HXG0</accession>
<feature type="region of interest" description="Disordered" evidence="1">
    <location>
        <begin position="1"/>
        <end position="40"/>
    </location>
</feature>
<dbReference type="Proteomes" id="UP000480804">
    <property type="component" value="Unassembled WGS sequence"/>
</dbReference>
<feature type="compositionally biased region" description="Basic and acidic residues" evidence="1">
    <location>
        <begin position="18"/>
        <end position="30"/>
    </location>
</feature>
<name>A0A8H9HXG0_9ACTN</name>
<comment type="caution">
    <text evidence="4">The sequence shown here is derived from an EMBL/GenBank/DDBJ whole genome shotgun (WGS) entry which is preliminary data.</text>
</comment>
<reference evidence="4" key="3">
    <citation type="submission" date="2020-09" db="EMBL/GenBank/DDBJ databases">
        <authorList>
            <person name="Sun Q."/>
            <person name="Ohkuma M."/>
        </authorList>
    </citation>
    <scope>NUCLEOTIDE SEQUENCE</scope>
    <source>
        <strain evidence="4">JCM 4136</strain>
    </source>
</reference>
<feature type="transmembrane region" description="Helical" evidence="2">
    <location>
        <begin position="68"/>
        <end position="89"/>
    </location>
</feature>
<protein>
    <submittedName>
        <fullName evidence="4">Uncharacterized protein</fullName>
    </submittedName>
</protein>
<feature type="transmembrane region" description="Helical" evidence="2">
    <location>
        <begin position="43"/>
        <end position="62"/>
    </location>
</feature>
<sequence length="116" mass="11744">MPHPRGRPHQSIPPARFPSDREARHPRDAEDGPAMARPTPAQYATGAATVVLATVALLLLTGTTGTGGIVLVAAAALALGLLAAATVAVRHAPGQHPAAVRSVGPASLRESAGTRR</sequence>
<evidence type="ECO:0000256" key="1">
    <source>
        <dbReference type="SAM" id="MobiDB-lite"/>
    </source>
</evidence>
<reference evidence="4" key="1">
    <citation type="journal article" date="2014" name="Int. J. Syst. Evol. Microbiol.">
        <title>Complete genome sequence of Corynebacterium casei LMG S-19264T (=DSM 44701T), isolated from a smear-ripened cheese.</title>
        <authorList>
            <consortium name="US DOE Joint Genome Institute (JGI-PGF)"/>
            <person name="Walter F."/>
            <person name="Albersmeier A."/>
            <person name="Kalinowski J."/>
            <person name="Ruckert C."/>
        </authorList>
    </citation>
    <scope>NUCLEOTIDE SEQUENCE</scope>
    <source>
        <strain evidence="4">JCM 4136</strain>
    </source>
</reference>
<gene>
    <name evidence="4" type="ORF">GCM10010227_47630</name>
    <name evidence="3" type="ORF">Sgou_18450</name>
</gene>
<dbReference type="Proteomes" id="UP000660975">
    <property type="component" value="Unassembled WGS sequence"/>
</dbReference>
<dbReference type="EMBL" id="BMSC01000018">
    <property type="protein sequence ID" value="GGU87558.1"/>
    <property type="molecule type" value="Genomic_DNA"/>
</dbReference>
<evidence type="ECO:0000256" key="2">
    <source>
        <dbReference type="SAM" id="Phobius"/>
    </source>
</evidence>
<dbReference type="EMBL" id="BLLO01000014">
    <property type="protein sequence ID" value="GFH77175.1"/>
    <property type="molecule type" value="Genomic_DNA"/>
</dbReference>
<keyword evidence="2" id="KW-0472">Membrane</keyword>
<feature type="region of interest" description="Disordered" evidence="1">
    <location>
        <begin position="92"/>
        <end position="116"/>
    </location>
</feature>
<keyword evidence="5" id="KW-1185">Reference proteome</keyword>
<reference evidence="3 5" key="2">
    <citation type="submission" date="2020-02" db="EMBL/GenBank/DDBJ databases">
        <title>Whole genome shotgun sequence of Streptomyces gougerotii NBRC 13043.</title>
        <authorList>
            <person name="Ichikawa N."/>
            <person name="Komaki H."/>
            <person name="Tamura T."/>
        </authorList>
    </citation>
    <scope>NUCLEOTIDE SEQUENCE [LARGE SCALE GENOMIC DNA]</scope>
    <source>
        <strain evidence="3 5">NBRC 13043</strain>
    </source>
</reference>